<dbReference type="Gene3D" id="3.20.20.100">
    <property type="entry name" value="NADP-dependent oxidoreductase domain"/>
    <property type="match status" value="1"/>
</dbReference>
<dbReference type="InterPro" id="IPR050523">
    <property type="entry name" value="AKR_Detox_Biosynth"/>
</dbReference>
<sequence length="337" mass="37234">MTWGHQNSESDAHDQLDHAFERGVIGIDCAEMYPVPPTKDSSGRTEKYIGSWIKERGGAPFREKLVLCSKVAGGAAPGRVFSWIRGEDRRVDRTNIREAVDGILSRLGTNYIDLLQIHWPDRYVPMFGAGAYDFSKERSSVSFEVQVSAMDELIREGKIRNYGLSNETAWGVAQFDAVARRLGAAAPVSVQNNYSLIYRDFEAHLAEACAPSNANMPLLAYSPLAGGALTGKYLSKEVPDGARFTVYPNYMKRFQSSLASAAIAEYQKIADDAGLTLTQLSLAWCKSRWFVQSTIIGATSVAQLDEDLNSFGVELDKSTITAVDKLYARYRDPSRTS</sequence>
<dbReference type="PhylomeDB" id="R7QCI0"/>
<gene>
    <name evidence="3" type="ORF">CHC_T00003588001</name>
</gene>
<dbReference type="PANTHER" id="PTHR43364:SF4">
    <property type="entry name" value="NAD(P)-LINKED OXIDOREDUCTASE SUPERFAMILY PROTEIN"/>
    <property type="match status" value="1"/>
</dbReference>
<dbReference type="Proteomes" id="UP000012073">
    <property type="component" value="Unassembled WGS sequence"/>
</dbReference>
<reference evidence="4" key="1">
    <citation type="journal article" date="2013" name="Proc. Natl. Acad. Sci. U.S.A.">
        <title>Genome structure and metabolic features in the red seaweed Chondrus crispus shed light on evolution of the Archaeplastida.</title>
        <authorList>
            <person name="Collen J."/>
            <person name="Porcel B."/>
            <person name="Carre W."/>
            <person name="Ball S.G."/>
            <person name="Chaparro C."/>
            <person name="Tonon T."/>
            <person name="Barbeyron T."/>
            <person name="Michel G."/>
            <person name="Noel B."/>
            <person name="Valentin K."/>
            <person name="Elias M."/>
            <person name="Artiguenave F."/>
            <person name="Arun A."/>
            <person name="Aury J.M."/>
            <person name="Barbosa-Neto J.F."/>
            <person name="Bothwell J.H."/>
            <person name="Bouget F.Y."/>
            <person name="Brillet L."/>
            <person name="Cabello-Hurtado F."/>
            <person name="Capella-Gutierrez S."/>
            <person name="Charrier B."/>
            <person name="Cladiere L."/>
            <person name="Cock J.M."/>
            <person name="Coelho S.M."/>
            <person name="Colleoni C."/>
            <person name="Czjzek M."/>
            <person name="Da Silva C."/>
            <person name="Delage L."/>
            <person name="Denoeud F."/>
            <person name="Deschamps P."/>
            <person name="Dittami S.M."/>
            <person name="Gabaldon T."/>
            <person name="Gachon C.M."/>
            <person name="Groisillier A."/>
            <person name="Herve C."/>
            <person name="Jabbari K."/>
            <person name="Katinka M."/>
            <person name="Kloareg B."/>
            <person name="Kowalczyk N."/>
            <person name="Labadie K."/>
            <person name="Leblanc C."/>
            <person name="Lopez P.J."/>
            <person name="McLachlan D.H."/>
            <person name="Meslet-Cladiere L."/>
            <person name="Moustafa A."/>
            <person name="Nehr Z."/>
            <person name="Nyvall Collen P."/>
            <person name="Panaud O."/>
            <person name="Partensky F."/>
            <person name="Poulain J."/>
            <person name="Rensing S.A."/>
            <person name="Rousvoal S."/>
            <person name="Samson G."/>
            <person name="Symeonidi A."/>
            <person name="Weissenbach J."/>
            <person name="Zambounis A."/>
            <person name="Wincker P."/>
            <person name="Boyen C."/>
        </authorList>
    </citation>
    <scope>NUCLEOTIDE SEQUENCE [LARGE SCALE GENOMIC DNA]</scope>
    <source>
        <strain evidence="4">cv. Stackhouse</strain>
    </source>
</reference>
<accession>R7QCI0</accession>
<dbReference type="OrthoDB" id="2310150at2759"/>
<keyword evidence="4" id="KW-1185">Reference proteome</keyword>
<dbReference type="EMBL" id="HG001721">
    <property type="protein sequence ID" value="CDF35170.1"/>
    <property type="molecule type" value="Genomic_DNA"/>
</dbReference>
<evidence type="ECO:0000313" key="4">
    <source>
        <dbReference type="Proteomes" id="UP000012073"/>
    </source>
</evidence>
<proteinExistence type="predicted"/>
<dbReference type="STRING" id="2769.R7QCI0"/>
<dbReference type="Gramene" id="CDF35170">
    <property type="protein sequence ID" value="CDF35170"/>
    <property type="gene ID" value="CHC_T00003588001"/>
</dbReference>
<dbReference type="SUPFAM" id="SSF51430">
    <property type="entry name" value="NAD(P)-linked oxidoreductase"/>
    <property type="match status" value="1"/>
</dbReference>
<dbReference type="InterPro" id="IPR036812">
    <property type="entry name" value="NAD(P)_OxRdtase_dom_sf"/>
</dbReference>
<dbReference type="OMA" id="YLPWSPL"/>
<dbReference type="Pfam" id="PF00248">
    <property type="entry name" value="Aldo_ket_red"/>
    <property type="match status" value="1"/>
</dbReference>
<dbReference type="AlphaFoldDB" id="R7QCI0"/>
<evidence type="ECO:0000256" key="1">
    <source>
        <dbReference type="ARBA" id="ARBA00023002"/>
    </source>
</evidence>
<dbReference type="RefSeq" id="XP_005714989.1">
    <property type="nucleotide sequence ID" value="XM_005714932.1"/>
</dbReference>
<keyword evidence="1" id="KW-0560">Oxidoreductase</keyword>
<dbReference type="GO" id="GO:0016491">
    <property type="term" value="F:oxidoreductase activity"/>
    <property type="evidence" value="ECO:0007669"/>
    <property type="project" value="UniProtKB-KW"/>
</dbReference>
<evidence type="ECO:0000259" key="2">
    <source>
        <dbReference type="Pfam" id="PF00248"/>
    </source>
</evidence>
<feature type="domain" description="NADP-dependent oxidoreductase" evidence="2">
    <location>
        <begin position="3"/>
        <end position="327"/>
    </location>
</feature>
<dbReference type="InterPro" id="IPR020471">
    <property type="entry name" value="AKR"/>
</dbReference>
<name>R7QCI0_CHOCR</name>
<protein>
    <recommendedName>
        <fullName evidence="2">NADP-dependent oxidoreductase domain-containing protein</fullName>
    </recommendedName>
</protein>
<dbReference type="KEGG" id="ccp:CHC_T00003588001"/>
<dbReference type="CDD" id="cd19094">
    <property type="entry name" value="AKR_Tas-like"/>
    <property type="match status" value="1"/>
</dbReference>
<dbReference type="PANTHER" id="PTHR43364">
    <property type="entry name" value="NADH-SPECIFIC METHYLGLYOXAL REDUCTASE-RELATED"/>
    <property type="match status" value="1"/>
</dbReference>
<dbReference type="GeneID" id="17322704"/>
<dbReference type="PRINTS" id="PR00069">
    <property type="entry name" value="ALDKETRDTASE"/>
</dbReference>
<organism evidence="3 4">
    <name type="scientific">Chondrus crispus</name>
    <name type="common">Carrageen Irish moss</name>
    <name type="synonym">Polymorpha crispa</name>
    <dbReference type="NCBI Taxonomy" id="2769"/>
    <lineage>
        <taxon>Eukaryota</taxon>
        <taxon>Rhodophyta</taxon>
        <taxon>Florideophyceae</taxon>
        <taxon>Rhodymeniophycidae</taxon>
        <taxon>Gigartinales</taxon>
        <taxon>Gigartinaceae</taxon>
        <taxon>Chondrus</taxon>
    </lineage>
</organism>
<dbReference type="InterPro" id="IPR023210">
    <property type="entry name" value="NADP_OxRdtase_dom"/>
</dbReference>
<evidence type="ECO:0000313" key="3">
    <source>
        <dbReference type="EMBL" id="CDF35170.1"/>
    </source>
</evidence>